<dbReference type="GO" id="GO:0016301">
    <property type="term" value="F:kinase activity"/>
    <property type="evidence" value="ECO:0007669"/>
    <property type="project" value="UniProtKB-KW"/>
</dbReference>
<dbReference type="AlphaFoldDB" id="A0A1G6MU95"/>
<dbReference type="InterPro" id="IPR043129">
    <property type="entry name" value="ATPase_NBD"/>
</dbReference>
<comment type="similarity">
    <text evidence="1">Belongs to the ROK (NagC/XylR) family.</text>
</comment>
<dbReference type="PANTHER" id="PTHR18964">
    <property type="entry name" value="ROK (REPRESSOR, ORF, KINASE) FAMILY"/>
    <property type="match status" value="1"/>
</dbReference>
<dbReference type="PANTHER" id="PTHR18964:SF173">
    <property type="entry name" value="GLUCOKINASE"/>
    <property type="match status" value="1"/>
</dbReference>
<dbReference type="Proteomes" id="UP000199034">
    <property type="component" value="Unassembled WGS sequence"/>
</dbReference>
<reference evidence="2 3" key="1">
    <citation type="submission" date="2016-10" db="EMBL/GenBank/DDBJ databases">
        <authorList>
            <person name="de Groot N.N."/>
        </authorList>
    </citation>
    <scope>NUCLEOTIDE SEQUENCE [LARGE SCALE GENOMIC DNA]</scope>
    <source>
        <strain evidence="2 3">CGMCC 4.6858</strain>
    </source>
</reference>
<dbReference type="OrthoDB" id="9810372at2"/>
<dbReference type="Pfam" id="PF00480">
    <property type="entry name" value="ROK"/>
    <property type="match status" value="1"/>
</dbReference>
<keyword evidence="2" id="KW-0808">Transferase</keyword>
<dbReference type="RefSeq" id="WP_090852310.1">
    <property type="nucleotide sequence ID" value="NZ_FMZM01000003.1"/>
</dbReference>
<name>A0A1G6MU95_9ACTN</name>
<dbReference type="InterPro" id="IPR000600">
    <property type="entry name" value="ROK"/>
</dbReference>
<gene>
    <name evidence="2" type="ORF">SAMN05421872_10330</name>
</gene>
<sequence length="341" mass="34940">MALFIGVDVGGTKVMASAVSARGRVLRTAHRSTPGRLVDPAVVEDALTEAVLEVAGRRAVDGVGLAAAGFVDRAGERVMFAPHLPWRGEQVRARLMERWGTTVVLDNDANCAARAEVAFGAARGATDAVVVTLGTGIGGAVVLNGRVHRGSNGMAGEFGHMQVVPDGLSCECGGSGCWEQYCSGNALSRHARSQLGRVPTLLDEMCGGDPARLVGPMVTQAADRGDQVALQAFASVGDWLGVGVANLVAAFDPDVVVIAGGVSAAGEHLLAPARAALTRSLVGTGHRVVPPLLRATLGPEAGVVGAADQARSAVRSGGRRARARRTSVGARVARRLGVEDD</sequence>
<dbReference type="InterPro" id="IPR049874">
    <property type="entry name" value="ROK_cs"/>
</dbReference>
<keyword evidence="3" id="KW-1185">Reference proteome</keyword>
<dbReference type="EMBL" id="FMZM01000003">
    <property type="protein sequence ID" value="SDC59130.1"/>
    <property type="molecule type" value="Genomic_DNA"/>
</dbReference>
<dbReference type="SUPFAM" id="SSF53067">
    <property type="entry name" value="Actin-like ATPase domain"/>
    <property type="match status" value="1"/>
</dbReference>
<proteinExistence type="inferred from homology"/>
<dbReference type="STRING" id="1045774.SAMN05421872_10330"/>
<dbReference type="Gene3D" id="3.30.420.40">
    <property type="match status" value="2"/>
</dbReference>
<dbReference type="PROSITE" id="PS01125">
    <property type="entry name" value="ROK"/>
    <property type="match status" value="1"/>
</dbReference>
<organism evidence="2 3">
    <name type="scientific">Nocardioides lianchengensis</name>
    <dbReference type="NCBI Taxonomy" id="1045774"/>
    <lineage>
        <taxon>Bacteria</taxon>
        <taxon>Bacillati</taxon>
        <taxon>Actinomycetota</taxon>
        <taxon>Actinomycetes</taxon>
        <taxon>Propionibacteriales</taxon>
        <taxon>Nocardioidaceae</taxon>
        <taxon>Nocardioides</taxon>
    </lineage>
</organism>
<evidence type="ECO:0000256" key="1">
    <source>
        <dbReference type="ARBA" id="ARBA00006479"/>
    </source>
</evidence>
<protein>
    <submittedName>
        <fullName evidence="2">Glucokinase</fullName>
    </submittedName>
</protein>
<keyword evidence="2" id="KW-0418">Kinase</keyword>
<accession>A0A1G6MU95</accession>
<evidence type="ECO:0000313" key="2">
    <source>
        <dbReference type="EMBL" id="SDC59130.1"/>
    </source>
</evidence>
<evidence type="ECO:0000313" key="3">
    <source>
        <dbReference type="Proteomes" id="UP000199034"/>
    </source>
</evidence>